<dbReference type="InterPro" id="IPR017871">
    <property type="entry name" value="ABC_transporter-like_CS"/>
</dbReference>
<dbReference type="Proteomes" id="UP001500571">
    <property type="component" value="Unassembled WGS sequence"/>
</dbReference>
<dbReference type="Pfam" id="PF02653">
    <property type="entry name" value="BPD_transp_2"/>
    <property type="match status" value="1"/>
</dbReference>
<protein>
    <recommendedName>
        <fullName evidence="11">ABC transporter domain-containing protein</fullName>
    </recommendedName>
</protein>
<dbReference type="PANTHER" id="PTHR43790">
    <property type="entry name" value="CARBOHYDRATE TRANSPORT ATP-BINDING PROTEIN MG119-RELATED"/>
    <property type="match status" value="1"/>
</dbReference>
<evidence type="ECO:0000313" key="12">
    <source>
        <dbReference type="EMBL" id="GAA1955315.1"/>
    </source>
</evidence>
<feature type="transmembrane region" description="Helical" evidence="10">
    <location>
        <begin position="799"/>
        <end position="818"/>
    </location>
</feature>
<feature type="transmembrane region" description="Helical" evidence="10">
    <location>
        <begin position="744"/>
        <end position="767"/>
    </location>
</feature>
<dbReference type="InterPro" id="IPR001851">
    <property type="entry name" value="ABC_transp_permease"/>
</dbReference>
<keyword evidence="5" id="KW-0677">Repeat</keyword>
<organism evidence="12 13">
    <name type="scientific">Nocardioides panacihumi</name>
    <dbReference type="NCBI Taxonomy" id="400774"/>
    <lineage>
        <taxon>Bacteria</taxon>
        <taxon>Bacillati</taxon>
        <taxon>Actinomycetota</taxon>
        <taxon>Actinomycetes</taxon>
        <taxon>Propionibacteriales</taxon>
        <taxon>Nocardioidaceae</taxon>
        <taxon>Nocardioides</taxon>
    </lineage>
</organism>
<dbReference type="Pfam" id="PF00005">
    <property type="entry name" value="ABC_tran"/>
    <property type="match status" value="2"/>
</dbReference>
<feature type="domain" description="ABC transporter" evidence="11">
    <location>
        <begin position="32"/>
        <end position="265"/>
    </location>
</feature>
<feature type="transmembrane region" description="Helical" evidence="10">
    <location>
        <begin position="572"/>
        <end position="590"/>
    </location>
</feature>
<feature type="transmembrane region" description="Helical" evidence="10">
    <location>
        <begin position="773"/>
        <end position="792"/>
    </location>
</feature>
<evidence type="ECO:0000256" key="6">
    <source>
        <dbReference type="ARBA" id="ARBA00022741"/>
    </source>
</evidence>
<dbReference type="PROSITE" id="PS50893">
    <property type="entry name" value="ABC_TRANSPORTER_2"/>
    <property type="match status" value="2"/>
</dbReference>
<evidence type="ECO:0000313" key="13">
    <source>
        <dbReference type="Proteomes" id="UP001500571"/>
    </source>
</evidence>
<evidence type="ECO:0000256" key="2">
    <source>
        <dbReference type="ARBA" id="ARBA00022448"/>
    </source>
</evidence>
<keyword evidence="13" id="KW-1185">Reference proteome</keyword>
<dbReference type="PROSITE" id="PS00211">
    <property type="entry name" value="ABC_TRANSPORTER_1"/>
    <property type="match status" value="1"/>
</dbReference>
<evidence type="ECO:0000256" key="9">
    <source>
        <dbReference type="ARBA" id="ARBA00023136"/>
    </source>
</evidence>
<keyword evidence="4 10" id="KW-0812">Transmembrane</keyword>
<keyword evidence="8 10" id="KW-1133">Transmembrane helix</keyword>
<comment type="subcellular location">
    <subcellularLocation>
        <location evidence="1">Cell membrane</location>
        <topology evidence="1">Multi-pass membrane protein</topology>
    </subcellularLocation>
</comment>
<dbReference type="InterPro" id="IPR003439">
    <property type="entry name" value="ABC_transporter-like_ATP-bd"/>
</dbReference>
<sequence>MSHLDEQDLVATPVAAADPSPPPGDRGDGTVLELTGIGKSFPGVRALHDVSFRVRAGEVHALVGENGAGKSTLMAVASGALAPDEGEVRIGGEPLAVASPHLARDLGLGIVRQDPALLPHLTVAENMAVGVGYRRVGGLRRAGRWAAAQLEPWGMRIDPRDRVEDLSMEQRFVVEIVKALALQPRVLVLDEPTEHLNLDEVQRLFGRVRELAEHGTGIVYISHRIPEVKQIADRITVLRDGQVRGTFDADDVDEQQIVERVIGRSLDAVFPDRPTLPEHAAEQLVVSGLSSGEFSDVSLTVRAGEIVGLAGVQGNGQAALLQAIAGIRPATGEVTVSGRRVGSGSARASGAGIVYVPADRHGQGVFLPLPVSENIVSRVLDEVSTGGLVSEHRTEAVAREQIGRLGIKTPSPRTPISSLSGGNQQKAVMARTLLAQPRVLLAEEPTQGVDAGARVDIYAILRRAADDGAAVVVLSSDGVELEGLCDRVLIMSRGSIVQELRGEEVTEEAIARAALTSTTVRARAERRDRGRSSGGLSRWLTGDHSPSAVLALLFVALGVVVSLHSSTYLSQFNLNSLLFMTAPLLFVGLAQQVVVLGAGFDLSVGPLMGFLVVIASFWIVEGGNLYAGMLLMVLAALGVGAVNALLVTWWRVNPVVATLATYMALQGLYLSLRSTPGGVIFPAIATKLQSTVGFVPVVTIVAVVVGLGLEVALRRTRWGVSLRAVGSRQDAAERLGIRVRLVRAGSYVLCSLLVLPAGFIMMSQIGIGDGRPSLSYTLSSVTVVVLAGASIFGGRGSFLGVIAAAFLVQQVVNVSPFLGLSQAWSYWLPGLITLGAAILYARLRQGRSPLRSAS</sequence>
<feature type="transmembrane region" description="Helical" evidence="10">
    <location>
        <begin position="824"/>
        <end position="843"/>
    </location>
</feature>
<evidence type="ECO:0000256" key="4">
    <source>
        <dbReference type="ARBA" id="ARBA00022692"/>
    </source>
</evidence>
<evidence type="ECO:0000256" key="8">
    <source>
        <dbReference type="ARBA" id="ARBA00022989"/>
    </source>
</evidence>
<dbReference type="EMBL" id="BAAAPB010000001">
    <property type="protein sequence ID" value="GAA1955315.1"/>
    <property type="molecule type" value="Genomic_DNA"/>
</dbReference>
<evidence type="ECO:0000256" key="1">
    <source>
        <dbReference type="ARBA" id="ARBA00004651"/>
    </source>
</evidence>
<comment type="caution">
    <text evidence="12">The sequence shown here is derived from an EMBL/GenBank/DDBJ whole genome shotgun (WGS) entry which is preliminary data.</text>
</comment>
<keyword evidence="2" id="KW-0813">Transport</keyword>
<keyword evidence="9 10" id="KW-0472">Membrane</keyword>
<dbReference type="CDD" id="cd06579">
    <property type="entry name" value="TM_PBP1_transp_AraH_like"/>
    <property type="match status" value="1"/>
</dbReference>
<feature type="transmembrane region" description="Helical" evidence="10">
    <location>
        <begin position="602"/>
        <end position="620"/>
    </location>
</feature>
<dbReference type="InterPro" id="IPR027417">
    <property type="entry name" value="P-loop_NTPase"/>
</dbReference>
<feature type="transmembrane region" description="Helical" evidence="10">
    <location>
        <begin position="692"/>
        <end position="713"/>
    </location>
</feature>
<dbReference type="Gene3D" id="3.40.50.300">
    <property type="entry name" value="P-loop containing nucleotide triphosphate hydrolases"/>
    <property type="match status" value="2"/>
</dbReference>
<dbReference type="CDD" id="cd03216">
    <property type="entry name" value="ABC_Carb_Monos_I"/>
    <property type="match status" value="1"/>
</dbReference>
<keyword evidence="3" id="KW-1003">Cell membrane</keyword>
<dbReference type="PANTHER" id="PTHR43790:SF9">
    <property type="entry name" value="GALACTOFURANOSE TRANSPORTER ATP-BINDING PROTEIN YTFR"/>
    <property type="match status" value="1"/>
</dbReference>
<dbReference type="SMART" id="SM00382">
    <property type="entry name" value="AAA"/>
    <property type="match status" value="2"/>
</dbReference>
<feature type="transmembrane region" description="Helical" evidence="10">
    <location>
        <begin position="548"/>
        <end position="566"/>
    </location>
</feature>
<keyword evidence="6" id="KW-0547">Nucleotide-binding</keyword>
<evidence type="ECO:0000256" key="7">
    <source>
        <dbReference type="ARBA" id="ARBA00022840"/>
    </source>
</evidence>
<proteinExistence type="predicted"/>
<dbReference type="InterPro" id="IPR003593">
    <property type="entry name" value="AAA+_ATPase"/>
</dbReference>
<dbReference type="InterPro" id="IPR050107">
    <property type="entry name" value="ABC_carbohydrate_import_ATPase"/>
</dbReference>
<feature type="domain" description="ABC transporter" evidence="11">
    <location>
        <begin position="279"/>
        <end position="518"/>
    </location>
</feature>
<keyword evidence="7" id="KW-0067">ATP-binding</keyword>
<evidence type="ECO:0000256" key="10">
    <source>
        <dbReference type="SAM" id="Phobius"/>
    </source>
</evidence>
<evidence type="ECO:0000259" key="11">
    <source>
        <dbReference type="PROSITE" id="PS50893"/>
    </source>
</evidence>
<feature type="transmembrane region" description="Helical" evidence="10">
    <location>
        <begin position="626"/>
        <end position="647"/>
    </location>
</feature>
<accession>A0ABN2QPF0</accession>
<evidence type="ECO:0000256" key="5">
    <source>
        <dbReference type="ARBA" id="ARBA00022737"/>
    </source>
</evidence>
<reference evidence="12 13" key="1">
    <citation type="journal article" date="2019" name="Int. J. Syst. Evol. Microbiol.">
        <title>The Global Catalogue of Microorganisms (GCM) 10K type strain sequencing project: providing services to taxonomists for standard genome sequencing and annotation.</title>
        <authorList>
            <consortium name="The Broad Institute Genomics Platform"/>
            <consortium name="The Broad Institute Genome Sequencing Center for Infectious Disease"/>
            <person name="Wu L."/>
            <person name="Ma J."/>
        </authorList>
    </citation>
    <scope>NUCLEOTIDE SEQUENCE [LARGE SCALE GENOMIC DNA]</scope>
    <source>
        <strain evidence="12 13">JCM 15309</strain>
    </source>
</reference>
<name>A0ABN2QPF0_9ACTN</name>
<dbReference type="CDD" id="cd03215">
    <property type="entry name" value="ABC_Carb_Monos_II"/>
    <property type="match status" value="1"/>
</dbReference>
<evidence type="ECO:0000256" key="3">
    <source>
        <dbReference type="ARBA" id="ARBA00022475"/>
    </source>
</evidence>
<dbReference type="SUPFAM" id="SSF52540">
    <property type="entry name" value="P-loop containing nucleoside triphosphate hydrolases"/>
    <property type="match status" value="2"/>
</dbReference>
<gene>
    <name evidence="12" type="ORF">GCM10009798_13190</name>
</gene>
<dbReference type="RefSeq" id="WP_344043641.1">
    <property type="nucleotide sequence ID" value="NZ_BAAAPB010000001.1"/>
</dbReference>